<dbReference type="PROSITE" id="PS51526">
    <property type="entry name" value="RFX_DBD"/>
    <property type="match status" value="1"/>
</dbReference>
<keyword evidence="1" id="KW-0238">DNA-binding</keyword>
<dbReference type="EMBL" id="ML004492">
    <property type="protein sequence ID" value="RKP29350.1"/>
    <property type="molecule type" value="Genomic_DNA"/>
</dbReference>
<dbReference type="GO" id="GO:0000978">
    <property type="term" value="F:RNA polymerase II cis-regulatory region sequence-specific DNA binding"/>
    <property type="evidence" value="ECO:0007669"/>
    <property type="project" value="TreeGrafter"/>
</dbReference>
<protein>
    <recommendedName>
        <fullName evidence="2">RFX-type winged-helix domain-containing protein</fullName>
    </recommendedName>
</protein>
<dbReference type="GO" id="GO:0000981">
    <property type="term" value="F:DNA-binding transcription factor activity, RNA polymerase II-specific"/>
    <property type="evidence" value="ECO:0007669"/>
    <property type="project" value="TreeGrafter"/>
</dbReference>
<organism evidence="3 4">
    <name type="scientific">Metschnikowia bicuspidata</name>
    <dbReference type="NCBI Taxonomy" id="27322"/>
    <lineage>
        <taxon>Eukaryota</taxon>
        <taxon>Fungi</taxon>
        <taxon>Dikarya</taxon>
        <taxon>Ascomycota</taxon>
        <taxon>Saccharomycotina</taxon>
        <taxon>Pichiomycetes</taxon>
        <taxon>Metschnikowiaceae</taxon>
        <taxon>Metschnikowia</taxon>
    </lineage>
</organism>
<dbReference type="Proteomes" id="UP000268321">
    <property type="component" value="Unassembled WGS sequence"/>
</dbReference>
<dbReference type="Pfam" id="PF25340">
    <property type="entry name" value="BCD_RFX"/>
    <property type="match status" value="1"/>
</dbReference>
<evidence type="ECO:0000313" key="4">
    <source>
        <dbReference type="Proteomes" id="UP000268321"/>
    </source>
</evidence>
<dbReference type="InterPro" id="IPR036390">
    <property type="entry name" value="WH_DNA-bd_sf"/>
</dbReference>
<keyword evidence="4" id="KW-1185">Reference proteome</keyword>
<dbReference type="Gene3D" id="1.10.10.10">
    <property type="entry name" value="Winged helix-like DNA-binding domain superfamily/Winged helix DNA-binding domain"/>
    <property type="match status" value="1"/>
</dbReference>
<dbReference type="InterPro" id="IPR036388">
    <property type="entry name" value="WH-like_DNA-bd_sf"/>
</dbReference>
<dbReference type="InterPro" id="IPR057321">
    <property type="entry name" value="RFX1-4/6/8-like_BCD"/>
</dbReference>
<reference evidence="4" key="1">
    <citation type="journal article" date="2018" name="Nat. Microbiol.">
        <title>Leveraging single-cell genomics to expand the fungal tree of life.</title>
        <authorList>
            <person name="Ahrendt S.R."/>
            <person name="Quandt C.A."/>
            <person name="Ciobanu D."/>
            <person name="Clum A."/>
            <person name="Salamov A."/>
            <person name="Andreopoulos B."/>
            <person name="Cheng J.F."/>
            <person name="Woyke T."/>
            <person name="Pelin A."/>
            <person name="Henrissat B."/>
            <person name="Reynolds N.K."/>
            <person name="Benny G.L."/>
            <person name="Smith M.E."/>
            <person name="James T.Y."/>
            <person name="Grigoriev I.V."/>
        </authorList>
    </citation>
    <scope>NUCLEOTIDE SEQUENCE [LARGE SCALE GENOMIC DNA]</scope>
    <source>
        <strain evidence="4">Baker2002</strain>
    </source>
</reference>
<proteinExistence type="predicted"/>
<feature type="domain" description="RFX-type winged-helix" evidence="2">
    <location>
        <begin position="53"/>
        <end position="128"/>
    </location>
</feature>
<dbReference type="SUPFAM" id="SSF46785">
    <property type="entry name" value="Winged helix' DNA-binding domain"/>
    <property type="match status" value="1"/>
</dbReference>
<evidence type="ECO:0000259" key="2">
    <source>
        <dbReference type="PROSITE" id="PS51526"/>
    </source>
</evidence>
<dbReference type="InterPro" id="IPR003150">
    <property type="entry name" value="DNA-bd_RFX"/>
</dbReference>
<dbReference type="AlphaFoldDB" id="A0A4P9ZC03"/>
<name>A0A4P9ZC03_9ASCO</name>
<dbReference type="InterPro" id="IPR039779">
    <property type="entry name" value="RFX-like"/>
</dbReference>
<gene>
    <name evidence="3" type="ORF">METBISCDRAFT_18825</name>
</gene>
<evidence type="ECO:0000313" key="3">
    <source>
        <dbReference type="EMBL" id="RKP29350.1"/>
    </source>
</evidence>
<dbReference type="Pfam" id="PF02257">
    <property type="entry name" value="RFX_DNA_binding"/>
    <property type="match status" value="1"/>
</dbReference>
<evidence type="ECO:0000256" key="1">
    <source>
        <dbReference type="ARBA" id="ARBA00023125"/>
    </source>
</evidence>
<sequence>MERHLKLLVSLAAGCTYANLAERVKNLDAKDPVFGSVCNPKDIRINKHHQLFALMWLSRQCKTSYSTVVTRTRVYTHYVDICNKQDLPPLISCSFGKLVRVLFPNLTTRRLGVRGKSRYYYCGLKLIGHLDNLASPVSPSTTIGPHSLLFVRINTAGELDAIVSIAGAPRLNLSRFNEHFNVIELRYIPGLFTKIENSVKSANKSAPLKFPCVLSYVPEDMDVDYAMAESLQKAYKAHLNSVFDLIRYVQPEKLFELCSALLADVGPACKLMVDEQLARWVKDCDLIMLRAAMKMLARLYSQNVPVMIVDPLKTLAKELHLRVKDLMEKQFPALFVDLKMRELGQFVDLLKLLLSCIESSNHISTILSNSNHKVVMLNDWLLLDIPDIIMRELPCGSANVDKLVELLETRLVKLLGDLTSSRPVMAKYSEFLFQLPGEFPDANPWLFLLLASNVLTTCIREMTLQGSRSFKSWWILRCWVDEFIKWSLELGGYLHDDFEQQIQPVVKTETFEEPQSFDYQFSLERHNDNYYVDLLELPENGSLN</sequence>
<dbReference type="PANTHER" id="PTHR12619:SF5">
    <property type="entry name" value="TRANSCRIPTION FACTOR RFX4"/>
    <property type="match status" value="1"/>
</dbReference>
<dbReference type="PANTHER" id="PTHR12619">
    <property type="entry name" value="RFX TRANSCRIPTION FACTOR FAMILY"/>
    <property type="match status" value="1"/>
</dbReference>
<accession>A0A4P9ZC03</accession>
<dbReference type="OrthoDB" id="10056949at2759"/>